<evidence type="ECO:0000313" key="8">
    <source>
        <dbReference type="EMBL" id="CAL5222955.1"/>
    </source>
</evidence>
<evidence type="ECO:0000256" key="2">
    <source>
        <dbReference type="ARBA" id="ARBA00022676"/>
    </source>
</evidence>
<evidence type="ECO:0000256" key="6">
    <source>
        <dbReference type="SAM" id="Phobius"/>
    </source>
</evidence>
<dbReference type="InterPro" id="IPR002213">
    <property type="entry name" value="UDP_glucos_trans"/>
</dbReference>
<keyword evidence="9" id="KW-1185">Reference proteome</keyword>
<gene>
    <name evidence="8" type="primary">g5395</name>
    <name evidence="8" type="ORF">VP750_LOCUS4614</name>
</gene>
<dbReference type="EC" id="2.4.1.-" evidence="5"/>
<evidence type="ECO:0000256" key="5">
    <source>
        <dbReference type="RuleBase" id="RU362057"/>
    </source>
</evidence>
<keyword evidence="3 4" id="KW-0808">Transferase</keyword>
<evidence type="ECO:0000256" key="1">
    <source>
        <dbReference type="ARBA" id="ARBA00009995"/>
    </source>
</evidence>
<protein>
    <recommendedName>
        <fullName evidence="5">Glycosyltransferase</fullName>
        <ecNumber evidence="5">2.4.1.-</ecNumber>
    </recommendedName>
</protein>
<evidence type="ECO:0000256" key="3">
    <source>
        <dbReference type="ARBA" id="ARBA00022679"/>
    </source>
</evidence>
<proteinExistence type="inferred from homology"/>
<keyword evidence="7" id="KW-0732">Signal</keyword>
<evidence type="ECO:0000256" key="4">
    <source>
        <dbReference type="RuleBase" id="RU003718"/>
    </source>
</evidence>
<comment type="similarity">
    <text evidence="1 4">Belongs to the UDP-glycosyltransferase family.</text>
</comment>
<accession>A0ABP1FSQ6</accession>
<sequence length="541" mass="60165">MRRSILPVLLVSCCILFAHGAKILVNYTPMTKSHAMGMNRIAREIAERGHELLLVAPESDVGPFRLSGAPILSYGIVPAEDGPGTEFRLSSKRSMATIITQLEDLMSRACIGMMTNATLLEQIKEFDADLMLGEVFYSCTSILASRMDLQWVSYFAAAPLEPYLTSIWPGSARRAFTPNPLSFFPQISMSSTTQFMTFTQRLENMWHFVHDVVQDIMYHRPPVTKLYKRLDFNMNAPVERRRLVLTIAPVDWAAEWLRPISPNFKMVGPILSEPGKPLPAELEGFMQGAGVQGVLLIALGTVTETSKEQMLHMAEALAKLPVRVLWRLSPQEIPDKAAIEALRLGNNTKVATWVPQNDVLAHPNTKAFLSHCGVNSMYEAIYHGKPVVATPFFGDQLNNADKMVSKGMAEKVSPAKIGTPEFSQALLKVLTQDSYSQAAKALSVRIRAHKRTPVEKAGDWVEHVLETKGYPYLKTPEDELSFVVRHNLDVYASLAAALYLLLLLGRKLIALLARRAGKLLGMAQRDKADSSRMFVNKVKST</sequence>
<feature type="transmembrane region" description="Helical" evidence="6">
    <location>
        <begin position="490"/>
        <end position="513"/>
    </location>
</feature>
<keyword evidence="6" id="KW-1133">Transmembrane helix</keyword>
<dbReference type="Proteomes" id="UP001497392">
    <property type="component" value="Unassembled WGS sequence"/>
</dbReference>
<dbReference type="Pfam" id="PF00201">
    <property type="entry name" value="UDPGT"/>
    <property type="match status" value="1"/>
</dbReference>
<dbReference type="PANTHER" id="PTHR48043:SF145">
    <property type="entry name" value="FI06409P-RELATED"/>
    <property type="match status" value="1"/>
</dbReference>
<dbReference type="SUPFAM" id="SSF53756">
    <property type="entry name" value="UDP-Glycosyltransferase/glycogen phosphorylase"/>
    <property type="match status" value="1"/>
</dbReference>
<dbReference type="PROSITE" id="PS00375">
    <property type="entry name" value="UDPGT"/>
    <property type="match status" value="1"/>
</dbReference>
<feature type="signal peptide" evidence="7">
    <location>
        <begin position="1"/>
        <end position="20"/>
    </location>
</feature>
<dbReference type="InterPro" id="IPR035595">
    <property type="entry name" value="UDP_glycos_trans_CS"/>
</dbReference>
<feature type="chain" id="PRO_5045866879" description="Glycosyltransferase" evidence="7">
    <location>
        <begin position="21"/>
        <end position="541"/>
    </location>
</feature>
<dbReference type="Gene3D" id="3.40.50.2000">
    <property type="entry name" value="Glycogen Phosphorylase B"/>
    <property type="match status" value="2"/>
</dbReference>
<comment type="caution">
    <text evidence="8">The sequence shown here is derived from an EMBL/GenBank/DDBJ whole genome shotgun (WGS) entry which is preliminary data.</text>
</comment>
<reference evidence="8 9" key="1">
    <citation type="submission" date="2024-06" db="EMBL/GenBank/DDBJ databases">
        <authorList>
            <person name="Kraege A."/>
            <person name="Thomma B."/>
        </authorList>
    </citation>
    <scope>NUCLEOTIDE SEQUENCE [LARGE SCALE GENOMIC DNA]</scope>
</reference>
<keyword evidence="2 4" id="KW-0328">Glycosyltransferase</keyword>
<name>A0ABP1FSQ6_9CHLO</name>
<dbReference type="CDD" id="cd03784">
    <property type="entry name" value="GT1_Gtf-like"/>
    <property type="match status" value="1"/>
</dbReference>
<evidence type="ECO:0000313" key="9">
    <source>
        <dbReference type="Proteomes" id="UP001497392"/>
    </source>
</evidence>
<dbReference type="InterPro" id="IPR050271">
    <property type="entry name" value="UDP-glycosyltransferase"/>
</dbReference>
<organism evidence="8 9">
    <name type="scientific">Coccomyxa viridis</name>
    <dbReference type="NCBI Taxonomy" id="1274662"/>
    <lineage>
        <taxon>Eukaryota</taxon>
        <taxon>Viridiplantae</taxon>
        <taxon>Chlorophyta</taxon>
        <taxon>core chlorophytes</taxon>
        <taxon>Trebouxiophyceae</taxon>
        <taxon>Trebouxiophyceae incertae sedis</taxon>
        <taxon>Coccomyxaceae</taxon>
        <taxon>Coccomyxa</taxon>
    </lineage>
</organism>
<keyword evidence="6" id="KW-0472">Membrane</keyword>
<evidence type="ECO:0000256" key="7">
    <source>
        <dbReference type="SAM" id="SignalP"/>
    </source>
</evidence>
<dbReference type="EMBL" id="CAXHTA020000007">
    <property type="protein sequence ID" value="CAL5222955.1"/>
    <property type="molecule type" value="Genomic_DNA"/>
</dbReference>
<keyword evidence="6" id="KW-0812">Transmembrane</keyword>
<dbReference type="PANTHER" id="PTHR48043">
    <property type="entry name" value="EG:EG0003.4 PROTEIN-RELATED"/>
    <property type="match status" value="1"/>
</dbReference>